<reference evidence="3 4" key="1">
    <citation type="submission" date="2015-12" db="EMBL/GenBank/DDBJ databases">
        <title>Nitrous oxide reduction kinetics distinguish bacteria harboring typical versus atypical NosZ.</title>
        <authorList>
            <person name="Yoon S."/>
            <person name="Nissen S."/>
            <person name="Park D."/>
            <person name="Sanford R.A."/>
            <person name="Loeffler F.E."/>
        </authorList>
    </citation>
    <scope>NUCLEOTIDE SEQUENCE [LARGE SCALE GENOMIC DNA]</scope>
    <source>
        <strain evidence="3 4">ATCC BAA-841</strain>
    </source>
</reference>
<evidence type="ECO:0000313" key="3">
    <source>
        <dbReference type="EMBL" id="KXB32229.1"/>
    </source>
</evidence>
<gene>
    <name evidence="3" type="ORF">AT959_04005</name>
</gene>
<comment type="caution">
    <text evidence="3">The sequence shown here is derived from an EMBL/GenBank/DDBJ whole genome shotgun (WGS) entry which is preliminary data.</text>
</comment>
<evidence type="ECO:0000256" key="2">
    <source>
        <dbReference type="ARBA" id="ARBA00023125"/>
    </source>
</evidence>
<evidence type="ECO:0000313" key="4">
    <source>
        <dbReference type="Proteomes" id="UP000070186"/>
    </source>
</evidence>
<organism evidence="3 4">
    <name type="scientific">Dechloromonas denitrificans</name>
    <dbReference type="NCBI Taxonomy" id="281362"/>
    <lineage>
        <taxon>Bacteria</taxon>
        <taxon>Pseudomonadati</taxon>
        <taxon>Pseudomonadota</taxon>
        <taxon>Betaproteobacteria</taxon>
        <taxon>Rhodocyclales</taxon>
        <taxon>Azonexaceae</taxon>
        <taxon>Dechloromonas</taxon>
    </lineage>
</organism>
<keyword evidence="4" id="KW-1185">Reference proteome</keyword>
<dbReference type="EMBL" id="LODL01000007">
    <property type="protein sequence ID" value="KXB32229.1"/>
    <property type="molecule type" value="Genomic_DNA"/>
</dbReference>
<dbReference type="GO" id="GO:0003677">
    <property type="term" value="F:DNA binding"/>
    <property type="evidence" value="ECO:0007669"/>
    <property type="project" value="UniProtKB-KW"/>
</dbReference>
<name>A0A133XMS6_9RHOO</name>
<dbReference type="AlphaFoldDB" id="A0A133XMS6"/>
<keyword evidence="2" id="KW-0238">DNA-binding</keyword>
<keyword evidence="1" id="KW-0680">Restriction system</keyword>
<dbReference type="InterPro" id="IPR044946">
    <property type="entry name" value="Restrct_endonuc_typeI_TRD_sf"/>
</dbReference>
<evidence type="ECO:0000256" key="1">
    <source>
        <dbReference type="ARBA" id="ARBA00022747"/>
    </source>
</evidence>
<proteinExistence type="predicted"/>
<accession>A0A133XMS6</accession>
<evidence type="ECO:0008006" key="5">
    <source>
        <dbReference type="Google" id="ProtNLM"/>
    </source>
</evidence>
<dbReference type="STRING" id="281362.AT959_04005"/>
<protein>
    <recommendedName>
        <fullName evidence="5">Type I restriction modification DNA specificity domain-containing protein</fullName>
    </recommendedName>
</protein>
<sequence>MTNAEQSLLRTLGVENWLPSKPLTYTRPSTEAFAVGRLDAEYFRPRVHELLAILGGDGHSIGDLAPARSERFIPASSGSFEYLEIGGLRMDGTAQAESVLHKEAPSRATSHVHSGDVITSTVRPIRRLSALIAPEQDGFVCSSGFVVLQPKHVAPEVLLTYLRLPVVCELMDLHTSASLYPAISEQDLLSLPMPLIDATTSDAICAAVKSSQASRQRAAELLEAAKRAVEIAIEDSEAAALNYLNEIIQGAGGH</sequence>
<dbReference type="Proteomes" id="UP000070186">
    <property type="component" value="Unassembled WGS sequence"/>
</dbReference>
<dbReference type="GO" id="GO:0009307">
    <property type="term" value="P:DNA restriction-modification system"/>
    <property type="evidence" value="ECO:0007669"/>
    <property type="project" value="UniProtKB-KW"/>
</dbReference>
<dbReference type="SUPFAM" id="SSF116734">
    <property type="entry name" value="DNA methylase specificity domain"/>
    <property type="match status" value="1"/>
</dbReference>
<dbReference type="Gene3D" id="3.90.220.20">
    <property type="entry name" value="DNA methylase specificity domains"/>
    <property type="match status" value="2"/>
</dbReference>